<organism evidence="2 3">
    <name type="scientific">Halorubrum ezzemoulense DSM 17463</name>
    <dbReference type="NCBI Taxonomy" id="1121945"/>
    <lineage>
        <taxon>Archaea</taxon>
        <taxon>Methanobacteriati</taxon>
        <taxon>Methanobacteriota</taxon>
        <taxon>Stenosarchaea group</taxon>
        <taxon>Halobacteria</taxon>
        <taxon>Halobacteriales</taxon>
        <taxon>Haloferacaceae</taxon>
        <taxon>Halorubrum</taxon>
    </lineage>
</organism>
<feature type="domain" description="NIF system FeS cluster assembly NifU N-terminal" evidence="1">
    <location>
        <begin position="71"/>
        <end position="191"/>
    </location>
</feature>
<dbReference type="GO" id="GO:0051536">
    <property type="term" value="F:iron-sulfur cluster binding"/>
    <property type="evidence" value="ECO:0007669"/>
    <property type="project" value="InterPro"/>
</dbReference>
<dbReference type="EMBL" id="NEDJ01000069">
    <property type="protein sequence ID" value="OSO93994.1"/>
    <property type="molecule type" value="Genomic_DNA"/>
</dbReference>
<name>A0A1X4G9X7_HALEZ</name>
<accession>A0A1X4G9X7</accession>
<dbReference type="InterPro" id="IPR002871">
    <property type="entry name" value="NIF_FeS_clus_asmbl_NifU_N"/>
</dbReference>
<dbReference type="GO" id="GO:0016226">
    <property type="term" value="P:iron-sulfur cluster assembly"/>
    <property type="evidence" value="ECO:0007669"/>
    <property type="project" value="InterPro"/>
</dbReference>
<sequence length="198" mass="22353">MTHSLYDFLNRPRLWRDTRYSQTTSEFSEISDPIHRRPRYVTDQGWLTSRTILFMRLFSAFMNNKFVQELLADHSQNPRNYGELPSPDVEAAMTNPQCVGPTHPEGDRVRLQVVLSDDGTTVETVRFTGDGCTLSQAGASLLSEQMVGVAVSEIVEWDSEYIEEHVGMDLTPPRLQCAELILTAFRQAIEDGPTNPSS</sequence>
<evidence type="ECO:0000259" key="1">
    <source>
        <dbReference type="Pfam" id="PF01592"/>
    </source>
</evidence>
<dbReference type="Gene3D" id="3.90.1010.10">
    <property type="match status" value="1"/>
</dbReference>
<dbReference type="STRING" id="1121945.GCA_000421805_03495"/>
<comment type="caution">
    <text evidence="2">The sequence shown here is derived from an EMBL/GenBank/DDBJ whole genome shotgun (WGS) entry which is preliminary data.</text>
</comment>
<dbReference type="GO" id="GO:0005506">
    <property type="term" value="F:iron ion binding"/>
    <property type="evidence" value="ECO:0007669"/>
    <property type="project" value="InterPro"/>
</dbReference>
<reference evidence="2 3" key="1">
    <citation type="submission" date="2017-04" db="EMBL/GenBank/DDBJ databases">
        <title>MLSA of the genus Halorubrum.</title>
        <authorList>
            <person name="De La Haba R."/>
            <person name="Sanchez-Porro C."/>
            <person name="Infante-Dominguez C."/>
            <person name="Ventosa A."/>
        </authorList>
    </citation>
    <scope>NUCLEOTIDE SEQUENCE [LARGE SCALE GENOMIC DNA]</scope>
    <source>
        <strain evidence="2 3">DSM 17463</strain>
    </source>
</reference>
<gene>
    <name evidence="2" type="ORF">B9H04_14700</name>
</gene>
<dbReference type="Pfam" id="PF01592">
    <property type="entry name" value="NifU_N"/>
    <property type="match status" value="1"/>
</dbReference>
<evidence type="ECO:0000313" key="2">
    <source>
        <dbReference type="EMBL" id="OSO93994.1"/>
    </source>
</evidence>
<dbReference type="CDD" id="cd06664">
    <property type="entry name" value="IscU_like"/>
    <property type="match status" value="1"/>
</dbReference>
<dbReference type="Proteomes" id="UP000193587">
    <property type="component" value="Unassembled WGS sequence"/>
</dbReference>
<dbReference type="PANTHER" id="PTHR10093">
    <property type="entry name" value="IRON-SULFUR CLUSTER ASSEMBLY ENZYME NIFU HOMOLOG"/>
    <property type="match status" value="1"/>
</dbReference>
<protein>
    <recommendedName>
        <fullName evidence="1">NIF system FeS cluster assembly NifU N-terminal domain-containing protein</fullName>
    </recommendedName>
</protein>
<dbReference type="AlphaFoldDB" id="A0A1X4G9X7"/>
<evidence type="ECO:0000313" key="3">
    <source>
        <dbReference type="Proteomes" id="UP000193587"/>
    </source>
</evidence>
<dbReference type="SUPFAM" id="SSF82649">
    <property type="entry name" value="SufE/NifU"/>
    <property type="match status" value="1"/>
</dbReference>
<proteinExistence type="predicted"/>